<reference evidence="8" key="2">
    <citation type="submission" date="2023-05" db="EMBL/GenBank/DDBJ databases">
        <authorList>
            <person name="Schelkunov M.I."/>
        </authorList>
    </citation>
    <scope>NUCLEOTIDE SEQUENCE</scope>
    <source>
        <strain evidence="8">Hsosn_3</strain>
        <tissue evidence="8">Leaf</tissue>
    </source>
</reference>
<keyword evidence="4 7" id="KW-1133">Transmembrane helix</keyword>
<dbReference type="SUPFAM" id="SSF52047">
    <property type="entry name" value="RNI-like"/>
    <property type="match status" value="1"/>
</dbReference>
<gene>
    <name evidence="8" type="ORF">POM88_036797</name>
</gene>
<protein>
    <submittedName>
        <fullName evidence="8">Uncharacterized protein</fullName>
    </submittedName>
</protein>
<dbReference type="InterPro" id="IPR046956">
    <property type="entry name" value="RLP23-like"/>
</dbReference>
<comment type="caution">
    <text evidence="8">The sequence shown here is derived from an EMBL/GenBank/DDBJ whole genome shotgun (WGS) entry which is preliminary data.</text>
</comment>
<accession>A0AAD8HRD7</accession>
<evidence type="ECO:0000256" key="7">
    <source>
        <dbReference type="SAM" id="Phobius"/>
    </source>
</evidence>
<dbReference type="PROSITE" id="PS51450">
    <property type="entry name" value="LRR"/>
    <property type="match status" value="1"/>
</dbReference>
<comment type="subcellular location">
    <subcellularLocation>
        <location evidence="1">Membrane</location>
        <topology evidence="1">Single-pass type I membrane protein</topology>
    </subcellularLocation>
</comment>
<dbReference type="GO" id="GO:0016020">
    <property type="term" value="C:membrane"/>
    <property type="evidence" value="ECO:0007669"/>
    <property type="project" value="UniProtKB-SubCell"/>
</dbReference>
<evidence type="ECO:0000256" key="2">
    <source>
        <dbReference type="ARBA" id="ARBA00022692"/>
    </source>
</evidence>
<dbReference type="PANTHER" id="PTHR48061">
    <property type="entry name" value="LEUCINE-RICH REPEAT RECEPTOR PROTEIN KINASE EMS1-LIKE-RELATED"/>
    <property type="match status" value="1"/>
</dbReference>
<keyword evidence="5 7" id="KW-0472">Membrane</keyword>
<keyword evidence="3" id="KW-0732">Signal</keyword>
<dbReference type="Proteomes" id="UP001237642">
    <property type="component" value="Unassembled WGS sequence"/>
</dbReference>
<evidence type="ECO:0000256" key="5">
    <source>
        <dbReference type="ARBA" id="ARBA00023136"/>
    </source>
</evidence>
<keyword evidence="2 7" id="KW-0812">Transmembrane</keyword>
<dbReference type="PANTHER" id="PTHR48061:SF2">
    <property type="entry name" value="RECEPTOR LIKE PROTEIN 30-LIKE"/>
    <property type="match status" value="1"/>
</dbReference>
<feature type="transmembrane region" description="Helical" evidence="7">
    <location>
        <begin position="480"/>
        <end position="500"/>
    </location>
</feature>
<keyword evidence="6" id="KW-0325">Glycoprotein</keyword>
<dbReference type="InterPro" id="IPR001611">
    <property type="entry name" value="Leu-rich_rpt"/>
</dbReference>
<evidence type="ECO:0000313" key="8">
    <source>
        <dbReference type="EMBL" id="KAK1370705.1"/>
    </source>
</evidence>
<name>A0AAD8HRD7_9APIA</name>
<proteinExistence type="predicted"/>
<evidence type="ECO:0000256" key="4">
    <source>
        <dbReference type="ARBA" id="ARBA00022989"/>
    </source>
</evidence>
<dbReference type="EMBL" id="JAUIZM010000008">
    <property type="protein sequence ID" value="KAK1370705.1"/>
    <property type="molecule type" value="Genomic_DNA"/>
</dbReference>
<evidence type="ECO:0000256" key="3">
    <source>
        <dbReference type="ARBA" id="ARBA00022729"/>
    </source>
</evidence>
<dbReference type="AlphaFoldDB" id="A0AAD8HRD7"/>
<dbReference type="PRINTS" id="PR00019">
    <property type="entry name" value="LEURICHRPT"/>
</dbReference>
<dbReference type="Pfam" id="PF00560">
    <property type="entry name" value="LRR_1"/>
    <property type="match status" value="6"/>
</dbReference>
<evidence type="ECO:0000313" key="9">
    <source>
        <dbReference type="Proteomes" id="UP001237642"/>
    </source>
</evidence>
<organism evidence="8 9">
    <name type="scientific">Heracleum sosnowskyi</name>
    <dbReference type="NCBI Taxonomy" id="360622"/>
    <lineage>
        <taxon>Eukaryota</taxon>
        <taxon>Viridiplantae</taxon>
        <taxon>Streptophyta</taxon>
        <taxon>Embryophyta</taxon>
        <taxon>Tracheophyta</taxon>
        <taxon>Spermatophyta</taxon>
        <taxon>Magnoliopsida</taxon>
        <taxon>eudicotyledons</taxon>
        <taxon>Gunneridae</taxon>
        <taxon>Pentapetalae</taxon>
        <taxon>asterids</taxon>
        <taxon>campanulids</taxon>
        <taxon>Apiales</taxon>
        <taxon>Apiaceae</taxon>
        <taxon>Apioideae</taxon>
        <taxon>apioid superclade</taxon>
        <taxon>Tordylieae</taxon>
        <taxon>Tordyliinae</taxon>
        <taxon>Heracleum</taxon>
    </lineage>
</organism>
<keyword evidence="9" id="KW-1185">Reference proteome</keyword>
<evidence type="ECO:0000256" key="6">
    <source>
        <dbReference type="ARBA" id="ARBA00023180"/>
    </source>
</evidence>
<sequence>MDCKLSGTFPNSMVNLTRLVHLDFSYNNISGNIPLLHNSKNLNYLDLSHNRLSGTLELSNNNLNGSIPLSWFELNWLNVLSLSSNHLTGSLQLETIFKLENLYYLDLSYNNLSIETSHNNSSENLIPQYTTFRLASCKLKSFPYLGNQSRLLVLDLSDNQIGGAIPSWTWNVGNGAPTYINFSQTQLGSFQEPCAFPGLSVLDLHSNQLTGQIPVPPETAHYVDYSANNFTSSISPDIGKNLTVAYFFSVSSNKLTGTIPDSICEAIYLYVLDLSNNGFSGEIPSCLLGPIEPLAILNFGNNNLTGHVNGNFVENCGLRLLDLHGNHIEGNVPRSLSNCTMLEVMNLGNNHLTDTFPCFMNRSSNLRVLVLRFNRFYGSTLCSGPRNHWPNLQIIDIALNQFTGKVPINWFVNWTGMMGSNYGAQLEINHLRYKAFDLDTLSYQDTVTLKNEEIKLKGKHHQGQKMMSLPSSDNIEWEKIFGEIGFSLGLGIVVLPLLFYKRWRRFYFEHVDHALSKIFRVHLS</sequence>
<dbReference type="Gene3D" id="3.80.10.10">
    <property type="entry name" value="Ribonuclease Inhibitor"/>
    <property type="match status" value="3"/>
</dbReference>
<reference evidence="8" key="1">
    <citation type="submission" date="2023-02" db="EMBL/GenBank/DDBJ databases">
        <title>Genome of toxic invasive species Heracleum sosnowskyi carries increased number of genes despite the absence of recent whole-genome duplications.</title>
        <authorList>
            <person name="Schelkunov M."/>
            <person name="Shtratnikova V."/>
            <person name="Makarenko M."/>
            <person name="Klepikova A."/>
            <person name="Omelchenko D."/>
            <person name="Novikova G."/>
            <person name="Obukhova E."/>
            <person name="Bogdanov V."/>
            <person name="Penin A."/>
            <person name="Logacheva M."/>
        </authorList>
    </citation>
    <scope>NUCLEOTIDE SEQUENCE</scope>
    <source>
        <strain evidence="8">Hsosn_3</strain>
        <tissue evidence="8">Leaf</tissue>
    </source>
</reference>
<dbReference type="InterPro" id="IPR032675">
    <property type="entry name" value="LRR_dom_sf"/>
</dbReference>
<evidence type="ECO:0000256" key="1">
    <source>
        <dbReference type="ARBA" id="ARBA00004479"/>
    </source>
</evidence>